<dbReference type="AlphaFoldDB" id="A0AAV4T7K6"/>
<comment type="caution">
    <text evidence="2">The sequence shown here is derived from an EMBL/GenBank/DDBJ whole genome shotgun (WGS) entry which is preliminary data.</text>
</comment>
<name>A0AAV4T7K6_9ARAC</name>
<proteinExistence type="predicted"/>
<feature type="region of interest" description="Disordered" evidence="1">
    <location>
        <begin position="21"/>
        <end position="69"/>
    </location>
</feature>
<organism evidence="2 3">
    <name type="scientific">Caerostris darwini</name>
    <dbReference type="NCBI Taxonomy" id="1538125"/>
    <lineage>
        <taxon>Eukaryota</taxon>
        <taxon>Metazoa</taxon>
        <taxon>Ecdysozoa</taxon>
        <taxon>Arthropoda</taxon>
        <taxon>Chelicerata</taxon>
        <taxon>Arachnida</taxon>
        <taxon>Araneae</taxon>
        <taxon>Araneomorphae</taxon>
        <taxon>Entelegynae</taxon>
        <taxon>Araneoidea</taxon>
        <taxon>Araneidae</taxon>
        <taxon>Caerostris</taxon>
    </lineage>
</organism>
<accession>A0AAV4T7K6</accession>
<evidence type="ECO:0000313" key="2">
    <source>
        <dbReference type="EMBL" id="GIY41291.1"/>
    </source>
</evidence>
<keyword evidence="3" id="KW-1185">Reference proteome</keyword>
<keyword evidence="2" id="KW-0238">DNA-binding</keyword>
<evidence type="ECO:0000313" key="3">
    <source>
        <dbReference type="Proteomes" id="UP001054837"/>
    </source>
</evidence>
<reference evidence="2 3" key="1">
    <citation type="submission" date="2021-06" db="EMBL/GenBank/DDBJ databases">
        <title>Caerostris darwini draft genome.</title>
        <authorList>
            <person name="Kono N."/>
            <person name="Arakawa K."/>
        </authorList>
    </citation>
    <scope>NUCLEOTIDE SEQUENCE [LARGE SCALE GENOMIC DNA]</scope>
</reference>
<dbReference type="EMBL" id="BPLQ01009040">
    <property type="protein sequence ID" value="GIY41291.1"/>
    <property type="molecule type" value="Genomic_DNA"/>
</dbReference>
<protein>
    <submittedName>
        <fullName evidence="2">DNA-binding protein SATB1</fullName>
    </submittedName>
</protein>
<gene>
    <name evidence="2" type="primary">SATB1</name>
    <name evidence="2" type="ORF">CDAR_303961</name>
</gene>
<feature type="compositionally biased region" description="Polar residues" evidence="1">
    <location>
        <begin position="35"/>
        <end position="69"/>
    </location>
</feature>
<dbReference type="GO" id="GO:0003677">
    <property type="term" value="F:DNA binding"/>
    <property type="evidence" value="ECO:0007669"/>
    <property type="project" value="UniProtKB-KW"/>
</dbReference>
<evidence type="ECO:0000256" key="1">
    <source>
        <dbReference type="SAM" id="MobiDB-lite"/>
    </source>
</evidence>
<sequence>MDFHSVMETFAEAWVAANTHTPLTEAAEQGLINGPANQNSTHHGPTNQNSSHHGPTNQNSSHHGPTNQN</sequence>
<dbReference type="Proteomes" id="UP001054837">
    <property type="component" value="Unassembled WGS sequence"/>
</dbReference>
<feature type="non-terminal residue" evidence="2">
    <location>
        <position position="69"/>
    </location>
</feature>